<organism evidence="1 2">
    <name type="scientific">Bdellovibrio bacteriovorus</name>
    <dbReference type="NCBI Taxonomy" id="959"/>
    <lineage>
        <taxon>Bacteria</taxon>
        <taxon>Pseudomonadati</taxon>
        <taxon>Bdellovibrionota</taxon>
        <taxon>Bdellovibrionia</taxon>
        <taxon>Bdellovibrionales</taxon>
        <taxon>Pseudobdellovibrionaceae</taxon>
        <taxon>Bdellovibrio</taxon>
    </lineage>
</organism>
<evidence type="ECO:0008006" key="3">
    <source>
        <dbReference type="Google" id="ProtNLM"/>
    </source>
</evidence>
<name>A0A1Z3N967_BDEBC</name>
<evidence type="ECO:0000313" key="2">
    <source>
        <dbReference type="Proteomes" id="UP000197003"/>
    </source>
</evidence>
<dbReference type="RefSeq" id="WP_088565496.1">
    <property type="nucleotide sequence ID" value="NZ_CP020946.1"/>
</dbReference>
<dbReference type="AlphaFoldDB" id="A0A1Z3N967"/>
<proteinExistence type="predicted"/>
<dbReference type="OrthoDB" id="5295606at2"/>
<sequence>MQESTASIQDQVSQDIGRFLQRHKDPRKGLLQLSAKTRIHTKTLRRLVLKEHNPTYQTLYKLYSCLIGTADLGQMLNSAPVLIQEKLKRTDPQLKSSPLHKYNVSIEQELIKDPCFSELYVLADTRPFDLKFVRSRFGEYGIEILHKMLQLNVLRLLENGRYALGSNRSTFSAEAIKAVGLRLTEKYAKPSRTDENYANYMNLFFESINEVTYRKWLDIDVQAFQDKMRLLEDPSSRGSLPIFMFNVIDTLQEPS</sequence>
<evidence type="ECO:0000313" key="1">
    <source>
        <dbReference type="EMBL" id="ASD63997.1"/>
    </source>
</evidence>
<protein>
    <recommendedName>
        <fullName evidence="3">DUF4423 domain-containing protein</fullName>
    </recommendedName>
</protein>
<dbReference type="EMBL" id="CP020946">
    <property type="protein sequence ID" value="ASD63997.1"/>
    <property type="molecule type" value="Genomic_DNA"/>
</dbReference>
<dbReference type="Proteomes" id="UP000197003">
    <property type="component" value="Chromosome"/>
</dbReference>
<gene>
    <name evidence="1" type="ORF">B9G79_10680</name>
</gene>
<reference evidence="1 2" key="1">
    <citation type="submission" date="2017-04" db="EMBL/GenBank/DDBJ databases">
        <title>Whole genome sequence of Bdellovibrio bacteriovorus strain SSB218315.</title>
        <authorList>
            <person name="Oyedara O."/>
            <person name="Rodriguez-Perez M.A."/>
        </authorList>
    </citation>
    <scope>NUCLEOTIDE SEQUENCE [LARGE SCALE GENOMIC DNA]</scope>
    <source>
        <strain evidence="1 2">SSB218315</strain>
    </source>
</reference>
<accession>A0A1Z3N967</accession>